<evidence type="ECO:0000256" key="1">
    <source>
        <dbReference type="ARBA" id="ARBA00004123"/>
    </source>
</evidence>
<keyword evidence="4" id="KW-0804">Transcription</keyword>
<dbReference type="PROSITE" id="PS00657">
    <property type="entry name" value="FORK_HEAD_1"/>
    <property type="match status" value="1"/>
</dbReference>
<evidence type="ECO:0000259" key="8">
    <source>
        <dbReference type="PROSITE" id="PS50039"/>
    </source>
</evidence>
<dbReference type="GO" id="GO:0005634">
    <property type="term" value="C:nucleus"/>
    <property type="evidence" value="ECO:0007669"/>
    <property type="project" value="UniProtKB-SubCell"/>
</dbReference>
<dbReference type="EMBL" id="LWCA01000071">
    <property type="protein sequence ID" value="OAF71200.1"/>
    <property type="molecule type" value="Genomic_DNA"/>
</dbReference>
<evidence type="ECO:0000256" key="4">
    <source>
        <dbReference type="ARBA" id="ARBA00023163"/>
    </source>
</evidence>
<proteinExistence type="predicted"/>
<organism evidence="9 10">
    <name type="scientific">Intoshia linei</name>
    <dbReference type="NCBI Taxonomy" id="1819745"/>
    <lineage>
        <taxon>Eukaryota</taxon>
        <taxon>Metazoa</taxon>
        <taxon>Spiralia</taxon>
        <taxon>Lophotrochozoa</taxon>
        <taxon>Mesozoa</taxon>
        <taxon>Orthonectida</taxon>
        <taxon>Rhopaluridae</taxon>
        <taxon>Intoshia</taxon>
    </lineage>
</organism>
<protein>
    <recommendedName>
        <fullName evidence="8">Fork-head domain-containing protein</fullName>
    </recommendedName>
</protein>
<feature type="domain" description="Fork-head" evidence="8">
    <location>
        <begin position="263"/>
        <end position="354"/>
    </location>
</feature>
<dbReference type="InterPro" id="IPR030456">
    <property type="entry name" value="TF_fork_head_CS_2"/>
</dbReference>
<dbReference type="SMART" id="SM00339">
    <property type="entry name" value="FH"/>
    <property type="match status" value="1"/>
</dbReference>
<dbReference type="InterPro" id="IPR001766">
    <property type="entry name" value="Fork_head_dom"/>
</dbReference>
<dbReference type="CDD" id="cd20031">
    <property type="entry name" value="FH_FOXN2-like"/>
    <property type="match status" value="1"/>
</dbReference>
<evidence type="ECO:0000256" key="5">
    <source>
        <dbReference type="ARBA" id="ARBA00023242"/>
    </source>
</evidence>
<dbReference type="InterPro" id="IPR047119">
    <property type="entry name" value="FOXN2/3-like"/>
</dbReference>
<dbReference type="InterPro" id="IPR036388">
    <property type="entry name" value="WH-like_DNA-bd_sf"/>
</dbReference>
<dbReference type="OrthoDB" id="5954824at2759"/>
<dbReference type="PROSITE" id="PS50039">
    <property type="entry name" value="FORK_HEAD_3"/>
    <property type="match status" value="1"/>
</dbReference>
<dbReference type="PANTHER" id="PTHR13962">
    <property type="entry name" value="FORKHEAD BOX PROTEIN N3-LIKE PROTEIN-RELATED"/>
    <property type="match status" value="1"/>
</dbReference>
<feature type="DNA-binding region" description="Fork-head" evidence="6">
    <location>
        <begin position="263"/>
        <end position="354"/>
    </location>
</feature>
<feature type="compositionally biased region" description="Basic and acidic residues" evidence="7">
    <location>
        <begin position="62"/>
        <end position="77"/>
    </location>
</feature>
<dbReference type="Proteomes" id="UP000078046">
    <property type="component" value="Unassembled WGS sequence"/>
</dbReference>
<accession>A0A177BAJ1</accession>
<keyword evidence="10" id="KW-1185">Reference proteome</keyword>
<dbReference type="Pfam" id="PF00250">
    <property type="entry name" value="Forkhead"/>
    <property type="match status" value="1"/>
</dbReference>
<name>A0A177BAJ1_9BILA</name>
<dbReference type="AlphaFoldDB" id="A0A177BAJ1"/>
<dbReference type="Gene3D" id="1.10.10.10">
    <property type="entry name" value="Winged helix-like DNA-binding domain superfamily/Winged helix DNA-binding domain"/>
    <property type="match status" value="1"/>
</dbReference>
<dbReference type="PROSITE" id="PS00658">
    <property type="entry name" value="FORK_HEAD_2"/>
    <property type="match status" value="1"/>
</dbReference>
<dbReference type="InterPro" id="IPR018122">
    <property type="entry name" value="TF_fork_head_CS_1"/>
</dbReference>
<comment type="subcellular location">
    <subcellularLocation>
        <location evidence="1 6">Nucleus</location>
    </subcellularLocation>
</comment>
<evidence type="ECO:0000256" key="7">
    <source>
        <dbReference type="SAM" id="MobiDB-lite"/>
    </source>
</evidence>
<dbReference type="PRINTS" id="PR00053">
    <property type="entry name" value="FORKHEAD"/>
</dbReference>
<feature type="region of interest" description="Disordered" evidence="7">
    <location>
        <begin position="50"/>
        <end position="85"/>
    </location>
</feature>
<evidence type="ECO:0000313" key="9">
    <source>
        <dbReference type="EMBL" id="OAF71200.1"/>
    </source>
</evidence>
<keyword evidence="5 6" id="KW-0539">Nucleus</keyword>
<sequence>MTVNSKELLKSIMTESVCCEKSEDVKVNPLNLNNDYKKAEKMKNFNKLKLNHKKSTYPNNPHETKQKWSKLKNEPLKRQSSPNENNTIISNAKCLGLNSLKICQIELINKNENDIVNNLNNEKLVQKRPTINKGELFCKYKRLTVIDNKVSMRRDEINVKSSDNKMITNESETDKESKNENIKTKHEDMSCLNWLISSKKIFKETKDVVISCLFKDKYAKKHKKINFITSYIEASNTLCNSNSLSCKYAANINNGGGHVFSTKPPFSFTCIIFLAIETSLKKRLAVKDIYNWVSKHFTYYEMNQNGWKNSIRHNLSLSPGFVRVAINKKTTVWEITSQYKRYLFASLQRNPVRFHCPKTESEFEKEFICKNLNNGGKYACKFLFILVFISVNFFIVIKINDGAIATYENHNALRTRTLDLVDEILKVGVRIQLNYMDYYLKHLMFYINQNDRPISPQIGYKSKSIP</sequence>
<dbReference type="PANTHER" id="PTHR13962:SF22">
    <property type="entry name" value="FORKHEAD BOX PROTEIN N3-LIKE PROTEIN"/>
    <property type="match status" value="1"/>
</dbReference>
<evidence type="ECO:0000256" key="2">
    <source>
        <dbReference type="ARBA" id="ARBA00023015"/>
    </source>
</evidence>
<keyword evidence="2" id="KW-0805">Transcription regulation</keyword>
<reference evidence="9 10" key="1">
    <citation type="submission" date="2016-04" db="EMBL/GenBank/DDBJ databases">
        <title>The genome of Intoshia linei affirms orthonectids as highly simplified spiralians.</title>
        <authorList>
            <person name="Mikhailov K.V."/>
            <person name="Slusarev G.S."/>
            <person name="Nikitin M.A."/>
            <person name="Logacheva M.D."/>
            <person name="Penin A."/>
            <person name="Aleoshin V."/>
            <person name="Panchin Y.V."/>
        </authorList>
    </citation>
    <scope>NUCLEOTIDE SEQUENCE [LARGE SCALE GENOMIC DNA]</scope>
    <source>
        <strain evidence="9">Intl2013</strain>
        <tissue evidence="9">Whole animal</tissue>
    </source>
</reference>
<dbReference type="SUPFAM" id="SSF46785">
    <property type="entry name" value="Winged helix' DNA-binding domain"/>
    <property type="match status" value="1"/>
</dbReference>
<gene>
    <name evidence="9" type="ORF">A3Q56_01049</name>
</gene>
<dbReference type="InterPro" id="IPR036390">
    <property type="entry name" value="WH_DNA-bd_sf"/>
</dbReference>
<evidence type="ECO:0000313" key="10">
    <source>
        <dbReference type="Proteomes" id="UP000078046"/>
    </source>
</evidence>
<evidence type="ECO:0000256" key="6">
    <source>
        <dbReference type="PROSITE-ProRule" id="PRU00089"/>
    </source>
</evidence>
<dbReference type="GO" id="GO:0003700">
    <property type="term" value="F:DNA-binding transcription factor activity"/>
    <property type="evidence" value="ECO:0007669"/>
    <property type="project" value="InterPro"/>
</dbReference>
<evidence type="ECO:0000256" key="3">
    <source>
        <dbReference type="ARBA" id="ARBA00023125"/>
    </source>
</evidence>
<comment type="caution">
    <text evidence="9">The sequence shown here is derived from an EMBL/GenBank/DDBJ whole genome shotgun (WGS) entry which is preliminary data.</text>
</comment>
<dbReference type="GO" id="GO:0000987">
    <property type="term" value="F:cis-regulatory region sequence-specific DNA binding"/>
    <property type="evidence" value="ECO:0007669"/>
    <property type="project" value="TreeGrafter"/>
</dbReference>
<keyword evidence="3 6" id="KW-0238">DNA-binding</keyword>